<evidence type="ECO:0000256" key="5">
    <source>
        <dbReference type="ARBA" id="ARBA00022755"/>
    </source>
</evidence>
<feature type="domain" description="Tetrahydrofolate dehydrogenase/cyclohydrolase catalytic" evidence="14">
    <location>
        <begin position="46"/>
        <end position="160"/>
    </location>
</feature>
<evidence type="ECO:0000256" key="3">
    <source>
        <dbReference type="ARBA" id="ARBA00022563"/>
    </source>
</evidence>
<dbReference type="EMBL" id="FNPH01000003">
    <property type="protein sequence ID" value="SDY74514.1"/>
    <property type="molecule type" value="Genomic_DNA"/>
</dbReference>
<keyword evidence="3 12" id="KW-0554">One-carbon metabolism</keyword>
<evidence type="ECO:0000259" key="14">
    <source>
        <dbReference type="Pfam" id="PF00763"/>
    </source>
</evidence>
<dbReference type="GO" id="GO:0004477">
    <property type="term" value="F:methenyltetrahydrofolate cyclohydrolase activity"/>
    <property type="evidence" value="ECO:0007669"/>
    <property type="project" value="UniProtKB-UniRule"/>
</dbReference>
<feature type="compositionally biased region" description="Gly residues" evidence="13">
    <location>
        <begin position="22"/>
        <end position="35"/>
    </location>
</feature>
<dbReference type="InterPro" id="IPR036291">
    <property type="entry name" value="NAD(P)-bd_dom_sf"/>
</dbReference>
<keyword evidence="6 12" id="KW-0378">Hydrolase</keyword>
<keyword evidence="4 12" id="KW-0028">Amino-acid biosynthesis</keyword>
<evidence type="ECO:0000256" key="13">
    <source>
        <dbReference type="SAM" id="MobiDB-lite"/>
    </source>
</evidence>
<dbReference type="Pfam" id="PF02882">
    <property type="entry name" value="THF_DHG_CYH_C"/>
    <property type="match status" value="1"/>
</dbReference>
<dbReference type="Pfam" id="PF00763">
    <property type="entry name" value="THF_DHG_CYH"/>
    <property type="match status" value="1"/>
</dbReference>
<dbReference type="InterPro" id="IPR020630">
    <property type="entry name" value="THF_DH/CycHdrlase_cat_dom"/>
</dbReference>
<dbReference type="SUPFAM" id="SSF51735">
    <property type="entry name" value="NAD(P)-binding Rossmann-fold domains"/>
    <property type="match status" value="1"/>
</dbReference>
<dbReference type="EC" id="1.5.1.5" evidence="12"/>
<evidence type="ECO:0000256" key="8">
    <source>
        <dbReference type="ARBA" id="ARBA00023002"/>
    </source>
</evidence>
<dbReference type="InterPro" id="IPR020631">
    <property type="entry name" value="THF_DH/CycHdrlase_NAD-bd_dom"/>
</dbReference>
<comment type="caution">
    <text evidence="12">Lacks conserved residue(s) required for the propagation of feature annotation.</text>
</comment>
<accession>A0A1H3MDY7</accession>
<comment type="function">
    <text evidence="12">Catalyzes the oxidation of 5,10-methylenetetrahydrofolate to 5,10-methenyltetrahydrofolate and then the hydrolysis of 5,10-methenyltetrahydrofolate to 10-formyltetrahydrofolate.</text>
</comment>
<dbReference type="CDD" id="cd01080">
    <property type="entry name" value="NAD_bind_m-THF_DH_Cyclohyd"/>
    <property type="match status" value="1"/>
</dbReference>
<feature type="binding site" evidence="12">
    <location>
        <begin position="205"/>
        <end position="207"/>
    </location>
    <ligand>
        <name>NADP(+)</name>
        <dbReference type="ChEBI" id="CHEBI:58349"/>
    </ligand>
</feature>
<evidence type="ECO:0000256" key="10">
    <source>
        <dbReference type="ARBA" id="ARBA00023167"/>
    </source>
</evidence>
<keyword evidence="8 12" id="KW-0560">Oxidoreductase</keyword>
<dbReference type="GO" id="GO:0006164">
    <property type="term" value="P:purine nucleotide biosynthetic process"/>
    <property type="evidence" value="ECO:0007669"/>
    <property type="project" value="UniProtKB-KW"/>
</dbReference>
<keyword evidence="10 12" id="KW-0486">Methionine biosynthesis</keyword>
<dbReference type="HAMAP" id="MF_01576">
    <property type="entry name" value="THF_DHG_CYH"/>
    <property type="match status" value="1"/>
</dbReference>
<evidence type="ECO:0000256" key="2">
    <source>
        <dbReference type="ARBA" id="ARBA00011738"/>
    </source>
</evidence>
<feature type="binding site" evidence="12">
    <location>
        <position position="273"/>
    </location>
    <ligand>
        <name>NADP(+)</name>
        <dbReference type="ChEBI" id="CHEBI:58349"/>
    </ligand>
</feature>
<comment type="catalytic activity">
    <reaction evidence="12">
        <text>(6R)-5,10-methylene-5,6,7,8-tetrahydrofolate + NADP(+) = (6R)-5,10-methenyltetrahydrofolate + NADPH</text>
        <dbReference type="Rhea" id="RHEA:22812"/>
        <dbReference type="ChEBI" id="CHEBI:15636"/>
        <dbReference type="ChEBI" id="CHEBI:57455"/>
        <dbReference type="ChEBI" id="CHEBI:57783"/>
        <dbReference type="ChEBI" id="CHEBI:58349"/>
        <dbReference type="EC" id="1.5.1.5"/>
    </reaction>
</comment>
<keyword evidence="9 12" id="KW-0368">Histidine biosynthesis</keyword>
<evidence type="ECO:0000259" key="15">
    <source>
        <dbReference type="Pfam" id="PF02882"/>
    </source>
</evidence>
<dbReference type="Gene3D" id="3.40.50.10860">
    <property type="entry name" value="Leucine Dehydrogenase, chain A, domain 1"/>
    <property type="match status" value="1"/>
</dbReference>
<dbReference type="UniPathway" id="UPA00193"/>
<evidence type="ECO:0000313" key="17">
    <source>
        <dbReference type="Proteomes" id="UP000242415"/>
    </source>
</evidence>
<evidence type="ECO:0000256" key="6">
    <source>
        <dbReference type="ARBA" id="ARBA00022801"/>
    </source>
</evidence>
<dbReference type="PANTHER" id="PTHR48099:SF5">
    <property type="entry name" value="C-1-TETRAHYDROFOLATE SYNTHASE, CYTOPLASMIC"/>
    <property type="match status" value="1"/>
</dbReference>
<evidence type="ECO:0000256" key="9">
    <source>
        <dbReference type="ARBA" id="ARBA00023102"/>
    </source>
</evidence>
<sequence length="326" mass="33802">MLRTRRARDSRELLPDHADLEVGGGLPGGGGGGGRETIESVTATLLDGKAAAAAIKDDLRARVKALAERGIVPGLGTVLVGEDPGSQAYVNGKHRDCAEVGIASIRRELPGDATQEQVEAVVAELNADPACHGYIVQLPLPPQIDTQRILELIDPDKDADGLHPINLGRLVLGYDGPLPCTPRGIVDLLRRYDVPLRGAEVAVVGRGNTVGRPLGLLLTRRTENATVTLCHTGTLDLGTHTRAADIVIVAAGVPGLLTADMVKPGAAVVDVGITRVVGEDGKGRYTGDVSAEVAEVAGAIAPMPGGVGPMTRAMLLTNVVERAERG</sequence>
<dbReference type="InterPro" id="IPR000672">
    <property type="entry name" value="THF_DH/CycHdrlase"/>
</dbReference>
<feature type="region of interest" description="Disordered" evidence="13">
    <location>
        <begin position="1"/>
        <end position="37"/>
    </location>
</feature>
<dbReference type="NCBIfam" id="NF010789">
    <property type="entry name" value="PRK14193.1"/>
    <property type="match status" value="1"/>
</dbReference>
<evidence type="ECO:0000256" key="11">
    <source>
        <dbReference type="ARBA" id="ARBA00023268"/>
    </source>
</evidence>
<dbReference type="GO" id="GO:0009086">
    <property type="term" value="P:methionine biosynthetic process"/>
    <property type="evidence" value="ECO:0007669"/>
    <property type="project" value="UniProtKB-KW"/>
</dbReference>
<dbReference type="STRING" id="405436.SAMN05444365_103327"/>
<dbReference type="PANTHER" id="PTHR48099">
    <property type="entry name" value="C-1-TETRAHYDROFOLATE SYNTHASE, CYTOPLASMIC-RELATED"/>
    <property type="match status" value="1"/>
</dbReference>
<dbReference type="InterPro" id="IPR046346">
    <property type="entry name" value="Aminoacid_DH-like_N_sf"/>
</dbReference>
<keyword evidence="7 12" id="KW-0521">NADP</keyword>
<protein>
    <recommendedName>
        <fullName evidence="12">Bifunctional protein FolD</fullName>
    </recommendedName>
    <domain>
        <recommendedName>
            <fullName evidence="12">Methylenetetrahydrofolate dehydrogenase</fullName>
            <ecNumber evidence="12">1.5.1.5</ecNumber>
        </recommendedName>
    </domain>
    <domain>
        <recommendedName>
            <fullName evidence="12">Methenyltetrahydrofolate cyclohydrolase</fullName>
            <ecNumber evidence="12">3.5.4.9</ecNumber>
        </recommendedName>
    </domain>
</protein>
<comment type="subunit">
    <text evidence="2 12">Homodimer.</text>
</comment>
<comment type="catalytic activity">
    <reaction evidence="12">
        <text>(6R)-5,10-methenyltetrahydrofolate + H2O = (6R)-10-formyltetrahydrofolate + H(+)</text>
        <dbReference type="Rhea" id="RHEA:23700"/>
        <dbReference type="ChEBI" id="CHEBI:15377"/>
        <dbReference type="ChEBI" id="CHEBI:15378"/>
        <dbReference type="ChEBI" id="CHEBI:57455"/>
        <dbReference type="ChEBI" id="CHEBI:195366"/>
        <dbReference type="EC" id="3.5.4.9"/>
    </reaction>
</comment>
<name>A0A1H3MDY7_9ACTN</name>
<comment type="pathway">
    <text evidence="1 12">One-carbon metabolism; tetrahydrofolate interconversion.</text>
</comment>
<evidence type="ECO:0000256" key="12">
    <source>
        <dbReference type="HAMAP-Rule" id="MF_01576"/>
    </source>
</evidence>
<dbReference type="Gene3D" id="3.40.50.720">
    <property type="entry name" value="NAD(P)-binding Rossmann-like Domain"/>
    <property type="match status" value="1"/>
</dbReference>
<dbReference type="GO" id="GO:0035999">
    <property type="term" value="P:tetrahydrofolate interconversion"/>
    <property type="evidence" value="ECO:0007669"/>
    <property type="project" value="UniProtKB-UniRule"/>
</dbReference>
<evidence type="ECO:0000256" key="4">
    <source>
        <dbReference type="ARBA" id="ARBA00022605"/>
    </source>
</evidence>
<dbReference type="FunFam" id="3.40.50.10860:FF:000005">
    <property type="entry name" value="C-1-tetrahydrofolate synthase, cytoplasmic, putative"/>
    <property type="match status" value="1"/>
</dbReference>
<feature type="domain" description="Tetrahydrofolate dehydrogenase/cyclohydrolase NAD(P)-binding" evidence="15">
    <location>
        <begin position="179"/>
        <end position="325"/>
    </location>
</feature>
<feature type="compositionally biased region" description="Basic and acidic residues" evidence="13">
    <location>
        <begin position="7"/>
        <end position="20"/>
    </location>
</feature>
<dbReference type="AlphaFoldDB" id="A0A1H3MDY7"/>
<dbReference type="GO" id="GO:0004488">
    <property type="term" value="F:methylenetetrahydrofolate dehydrogenase (NADP+) activity"/>
    <property type="evidence" value="ECO:0007669"/>
    <property type="project" value="UniProtKB-UniRule"/>
</dbReference>
<keyword evidence="5 12" id="KW-0658">Purine biosynthesis</keyword>
<dbReference type="GO" id="GO:0005829">
    <property type="term" value="C:cytosol"/>
    <property type="evidence" value="ECO:0007669"/>
    <property type="project" value="TreeGrafter"/>
</dbReference>
<keyword evidence="17" id="KW-1185">Reference proteome</keyword>
<dbReference type="GO" id="GO:0000105">
    <property type="term" value="P:L-histidine biosynthetic process"/>
    <property type="evidence" value="ECO:0007669"/>
    <property type="project" value="UniProtKB-KW"/>
</dbReference>
<keyword evidence="11 12" id="KW-0511">Multifunctional enzyme</keyword>
<reference evidence="17" key="1">
    <citation type="submission" date="2016-10" db="EMBL/GenBank/DDBJ databases">
        <authorList>
            <person name="Varghese N."/>
            <person name="Submissions S."/>
        </authorList>
    </citation>
    <scope>NUCLEOTIDE SEQUENCE [LARGE SCALE GENOMIC DNA]</scope>
    <source>
        <strain evidence="17">DSM 45245</strain>
    </source>
</reference>
<comment type="similarity">
    <text evidence="12">Belongs to the tetrahydrofolate dehydrogenase/cyclohydrolase family.</text>
</comment>
<dbReference type="EC" id="3.5.4.9" evidence="12"/>
<organism evidence="16 17">
    <name type="scientific">Micromonospora pattaloongensis</name>
    <dbReference type="NCBI Taxonomy" id="405436"/>
    <lineage>
        <taxon>Bacteria</taxon>
        <taxon>Bacillati</taxon>
        <taxon>Actinomycetota</taxon>
        <taxon>Actinomycetes</taxon>
        <taxon>Micromonosporales</taxon>
        <taxon>Micromonosporaceae</taxon>
        <taxon>Micromonospora</taxon>
    </lineage>
</organism>
<proteinExistence type="inferred from homology"/>
<dbReference type="Proteomes" id="UP000242415">
    <property type="component" value="Unassembled WGS sequence"/>
</dbReference>
<gene>
    <name evidence="12" type="primary">folD</name>
    <name evidence="16" type="ORF">SAMN05444365_103327</name>
</gene>
<dbReference type="PRINTS" id="PR00085">
    <property type="entry name" value="THFDHDRGNASE"/>
</dbReference>
<evidence type="ECO:0000256" key="7">
    <source>
        <dbReference type="ARBA" id="ARBA00022857"/>
    </source>
</evidence>
<evidence type="ECO:0000313" key="16">
    <source>
        <dbReference type="EMBL" id="SDY74514.1"/>
    </source>
</evidence>
<evidence type="ECO:0000256" key="1">
    <source>
        <dbReference type="ARBA" id="ARBA00004777"/>
    </source>
</evidence>
<dbReference type="SUPFAM" id="SSF53223">
    <property type="entry name" value="Aminoacid dehydrogenase-like, N-terminal domain"/>
    <property type="match status" value="1"/>
</dbReference>